<dbReference type="EMBL" id="EU399241">
    <property type="protein sequence ID" value="ABY90383.1"/>
    <property type="molecule type" value="Genomic_DNA"/>
</dbReference>
<dbReference type="GeneID" id="5912376"/>
<gene>
    <name evidence="1" type="ORF">HAPgp15</name>
</gene>
<keyword evidence="2" id="KW-1185">Reference proteome</keyword>
<dbReference type="KEGG" id="vg:5912376"/>
<organism evidence="1 2">
    <name type="scientific">Halomonas phage phiHAP-1 (isolate -/Gulf of Mexico/-/2001)</name>
    <name type="common">Bacteriophage phiHAP-1</name>
    <dbReference type="NCBI Taxonomy" id="1283337"/>
    <lineage>
        <taxon>Viruses</taxon>
        <taxon>Duplodnaviria</taxon>
        <taxon>Heunggongvirae</taxon>
        <taxon>Uroviricota</taxon>
        <taxon>Caudoviricetes</taxon>
        <taxon>Hapunavirus</taxon>
        <taxon>Hapunavirus HAP1</taxon>
    </lineage>
</organism>
<dbReference type="Proteomes" id="UP000001179">
    <property type="component" value="Segment"/>
</dbReference>
<evidence type="ECO:0000313" key="1">
    <source>
        <dbReference type="EMBL" id="ABY90383.1"/>
    </source>
</evidence>
<accession>B0ZSG3</accession>
<sequence>MSSQRVVVTVPVERIVTVRLGDTVVEVRQPAAPRLQVLTFGYQGPAGTLSDNVLQRVEQIGADAAFARGAADESQQAAATAQAAATEAVTSVNALVRSLQSAFEYHAGAIGVNEE</sequence>
<proteinExistence type="predicted"/>
<dbReference type="RefSeq" id="YP_001686751.1">
    <property type="nucleotide sequence ID" value="NC_010342.1"/>
</dbReference>
<reference evidence="1 2" key="1">
    <citation type="journal article" date="2008" name="J. Virol.">
        <title>The temperate marine phage PhiHAP-1 of Halomonas aquamarina possesses a linear plasmid-like prophage genome.</title>
        <authorList>
            <person name="Mobberley J.M."/>
            <person name="Authement R.N."/>
            <person name="Segall A.M."/>
            <person name="Paul J.H."/>
        </authorList>
    </citation>
    <scope>NUCLEOTIDE SEQUENCE</scope>
</reference>
<protein>
    <submittedName>
        <fullName evidence="1">Uncharacterized protein</fullName>
    </submittedName>
</protein>
<name>B0ZSG3_BPHA1</name>
<organismHost>
    <name type="scientific">Vreelandella aquamarina</name>
    <dbReference type="NCBI Taxonomy" id="77097"/>
</organismHost>
<evidence type="ECO:0000313" key="2">
    <source>
        <dbReference type="Proteomes" id="UP000001179"/>
    </source>
</evidence>